<dbReference type="GeneID" id="5228687"/>
<organism evidence="7">
    <name type="scientific">Rhodomonas salina</name>
    <name type="common">Pyrenomonas salina</name>
    <dbReference type="NCBI Taxonomy" id="3034"/>
    <lineage>
        <taxon>Eukaryota</taxon>
        <taxon>Cryptophyceae</taxon>
        <taxon>Pyrenomonadales</taxon>
        <taxon>Pyrenomonadaceae</taxon>
        <taxon>Rhodomonas</taxon>
    </lineage>
</organism>
<dbReference type="InterPro" id="IPR036388">
    <property type="entry name" value="WH-like_DNA-bd_sf"/>
</dbReference>
<dbReference type="InterPro" id="IPR000792">
    <property type="entry name" value="Tscrpt_reg_LuxR_C"/>
</dbReference>
<keyword evidence="1" id="KW-0805">Transcription regulation</keyword>
<dbReference type="GO" id="GO:0032993">
    <property type="term" value="C:protein-DNA complex"/>
    <property type="evidence" value="ECO:0007669"/>
    <property type="project" value="TreeGrafter"/>
</dbReference>
<evidence type="ECO:0000259" key="6">
    <source>
        <dbReference type="PROSITE" id="PS50110"/>
    </source>
</evidence>
<dbReference type="PANTHER" id="PTHR48111">
    <property type="entry name" value="REGULATOR OF RPOS"/>
    <property type="match status" value="1"/>
</dbReference>
<dbReference type="PROSITE" id="PS50043">
    <property type="entry name" value="HTH_LUXR_2"/>
    <property type="match status" value="1"/>
</dbReference>
<dbReference type="GO" id="GO:0005829">
    <property type="term" value="C:cytosol"/>
    <property type="evidence" value="ECO:0007669"/>
    <property type="project" value="TreeGrafter"/>
</dbReference>
<feature type="modified residue" description="4-aspartylphosphate" evidence="4">
    <location>
        <position position="63"/>
    </location>
</feature>
<dbReference type="Gene3D" id="1.10.10.10">
    <property type="entry name" value="Winged helix-like DNA-binding domain superfamily/Winged helix DNA-binding domain"/>
    <property type="match status" value="1"/>
</dbReference>
<feature type="domain" description="HTH luxR-type" evidence="5">
    <location>
        <begin position="156"/>
        <end position="221"/>
    </location>
</feature>
<evidence type="ECO:0000256" key="1">
    <source>
        <dbReference type="ARBA" id="ARBA00023015"/>
    </source>
</evidence>
<dbReference type="RefSeq" id="YP_001293481.1">
    <property type="nucleotide sequence ID" value="NC_009573.1"/>
</dbReference>
<keyword evidence="4" id="KW-0597">Phosphoprotein</keyword>
<sequence>MLQSQSLRTNINISVLLVDDEVKLLEALSKYLESQGIFVLTAESTQAGLEILKYYTPDILIVDIIMPLATGYDFIAEIKKNKRFARTPFIFLTAKGMVKDRIQGYRLGCRAYITKPFDPEELITVIKNIIIETKDLNNIKQIRNEIRRIRLLLENKNYSYIRFTPREKIILLEVIEGTSNQEIGKKINISTRNVEKYVTRLLDKTETRNRTDLVKHAYKFYKYLRANDENRTRE</sequence>
<accession>A6MVQ2</accession>
<dbReference type="AlphaFoldDB" id="A6MVQ2"/>
<dbReference type="InterPro" id="IPR001789">
    <property type="entry name" value="Sig_transdc_resp-reg_receiver"/>
</dbReference>
<dbReference type="CDD" id="cd06170">
    <property type="entry name" value="LuxR_C_like"/>
    <property type="match status" value="1"/>
</dbReference>
<keyword evidence="7" id="KW-0150">Chloroplast</keyword>
<dbReference type="PROSITE" id="PS50110">
    <property type="entry name" value="RESPONSE_REGULATORY"/>
    <property type="match status" value="1"/>
</dbReference>
<dbReference type="SMART" id="SM00448">
    <property type="entry name" value="REC"/>
    <property type="match status" value="1"/>
</dbReference>
<dbReference type="Pfam" id="PF00072">
    <property type="entry name" value="Response_reg"/>
    <property type="match status" value="1"/>
</dbReference>
<dbReference type="PROSITE" id="PS00622">
    <property type="entry name" value="HTH_LUXR_1"/>
    <property type="match status" value="1"/>
</dbReference>
<name>A6MVQ2_RHDSA</name>
<keyword evidence="3" id="KW-0804">Transcription</keyword>
<evidence type="ECO:0000313" key="7">
    <source>
        <dbReference type="EMBL" id="ABO70727.1"/>
    </source>
</evidence>
<geneLocation type="chloroplast" evidence="7"/>
<dbReference type="GO" id="GO:0006355">
    <property type="term" value="P:regulation of DNA-templated transcription"/>
    <property type="evidence" value="ECO:0007669"/>
    <property type="project" value="InterPro"/>
</dbReference>
<dbReference type="Gene3D" id="3.40.50.2300">
    <property type="match status" value="1"/>
</dbReference>
<gene>
    <name evidence="7" type="primary">ycf29</name>
</gene>
<dbReference type="Pfam" id="PF00196">
    <property type="entry name" value="GerE"/>
    <property type="match status" value="1"/>
</dbReference>
<keyword evidence="7" id="KW-0934">Plastid</keyword>
<dbReference type="GO" id="GO:0000156">
    <property type="term" value="F:phosphorelay response regulator activity"/>
    <property type="evidence" value="ECO:0007669"/>
    <property type="project" value="TreeGrafter"/>
</dbReference>
<evidence type="ECO:0000256" key="3">
    <source>
        <dbReference type="ARBA" id="ARBA00023163"/>
    </source>
</evidence>
<dbReference type="PANTHER" id="PTHR48111:SF67">
    <property type="entry name" value="TRANSCRIPTIONAL REGULATORY PROTEIN TCTD"/>
    <property type="match status" value="1"/>
</dbReference>
<dbReference type="InterPro" id="IPR039420">
    <property type="entry name" value="WalR-like"/>
</dbReference>
<dbReference type="EMBL" id="EF508371">
    <property type="protein sequence ID" value="ABO70727.1"/>
    <property type="molecule type" value="Genomic_DNA"/>
</dbReference>
<dbReference type="SUPFAM" id="SSF52172">
    <property type="entry name" value="CheY-like"/>
    <property type="match status" value="1"/>
</dbReference>
<proteinExistence type="predicted"/>
<protein>
    <submittedName>
        <fullName evidence="7">TctD-like protein</fullName>
    </submittedName>
</protein>
<dbReference type="GO" id="GO:0000976">
    <property type="term" value="F:transcription cis-regulatory region binding"/>
    <property type="evidence" value="ECO:0007669"/>
    <property type="project" value="TreeGrafter"/>
</dbReference>
<dbReference type="InterPro" id="IPR011006">
    <property type="entry name" value="CheY-like_superfamily"/>
</dbReference>
<evidence type="ECO:0000259" key="5">
    <source>
        <dbReference type="PROSITE" id="PS50043"/>
    </source>
</evidence>
<evidence type="ECO:0000256" key="2">
    <source>
        <dbReference type="ARBA" id="ARBA00023125"/>
    </source>
</evidence>
<evidence type="ECO:0000256" key="4">
    <source>
        <dbReference type="PROSITE-ProRule" id="PRU00169"/>
    </source>
</evidence>
<dbReference type="SMART" id="SM00421">
    <property type="entry name" value="HTH_LUXR"/>
    <property type="match status" value="1"/>
</dbReference>
<reference evidence="7" key="1">
    <citation type="journal article" date="2007" name="Mol. Biol. Evol.">
        <title>Plastid genome sequence of the cryptophyte alga Rhodomonas salina CCMP1319: lateral transfer of putative DNA replication machinery and a test of chromist plastid phylogeny.</title>
        <authorList>
            <person name="Khan H."/>
            <person name="Parks N."/>
            <person name="Kozera C."/>
            <person name="Curtis B.A."/>
            <person name="Parsons B."/>
            <person name="Bowman S."/>
            <person name="Archibald J.M."/>
        </authorList>
    </citation>
    <scope>NUCLEOTIDE SEQUENCE [LARGE SCALE GENOMIC DNA]</scope>
    <source>
        <strain evidence="7">CCMP1319</strain>
    </source>
</reference>
<feature type="domain" description="Response regulatory" evidence="6">
    <location>
        <begin position="14"/>
        <end position="130"/>
    </location>
</feature>
<keyword evidence="2" id="KW-0238">DNA-binding</keyword>
<dbReference type="PRINTS" id="PR00038">
    <property type="entry name" value="HTHLUXR"/>
</dbReference>